<reference evidence="1 2" key="1">
    <citation type="submission" date="2018-03" db="EMBL/GenBank/DDBJ databases">
        <title>Genomic Encyclopedia of Archaeal and Bacterial Type Strains, Phase II (KMG-II): from individual species to whole genera.</title>
        <authorList>
            <person name="Goeker M."/>
        </authorList>
    </citation>
    <scope>NUCLEOTIDE SEQUENCE [LARGE SCALE GENOMIC DNA]</scope>
    <source>
        <strain evidence="1 2">DSM 28354</strain>
    </source>
</reference>
<proteinExistence type="predicted"/>
<dbReference type="Proteomes" id="UP000238375">
    <property type="component" value="Unassembled WGS sequence"/>
</dbReference>
<organism evidence="1 2">
    <name type="scientific">Spirosoma oryzae</name>
    <dbReference type="NCBI Taxonomy" id="1469603"/>
    <lineage>
        <taxon>Bacteria</taxon>
        <taxon>Pseudomonadati</taxon>
        <taxon>Bacteroidota</taxon>
        <taxon>Cytophagia</taxon>
        <taxon>Cytophagales</taxon>
        <taxon>Cytophagaceae</taxon>
        <taxon>Spirosoma</taxon>
    </lineage>
</organism>
<keyword evidence="1" id="KW-0131">Cell cycle</keyword>
<dbReference type="AlphaFoldDB" id="A0A2T0T5T5"/>
<keyword evidence="2" id="KW-1185">Reference proteome</keyword>
<gene>
    <name evidence="1" type="ORF">CLV58_106214</name>
</gene>
<dbReference type="EMBL" id="PVTE01000006">
    <property type="protein sequence ID" value="PRY41027.1"/>
    <property type="molecule type" value="Genomic_DNA"/>
</dbReference>
<dbReference type="OrthoDB" id="1466667at2"/>
<dbReference type="GO" id="GO:0051301">
    <property type="term" value="P:cell division"/>
    <property type="evidence" value="ECO:0007669"/>
    <property type="project" value="UniProtKB-KW"/>
</dbReference>
<accession>A0A2T0T5T5</accession>
<protein>
    <submittedName>
        <fullName evidence="1">Cell division protein FtsQ</fullName>
    </submittedName>
</protein>
<evidence type="ECO:0000313" key="1">
    <source>
        <dbReference type="EMBL" id="PRY41027.1"/>
    </source>
</evidence>
<name>A0A2T0T5T5_9BACT</name>
<keyword evidence="1" id="KW-0132">Cell division</keyword>
<sequence length="258" mass="29775">MFSTFKSIRTWLFTAGGLLSLLCLIAFTEIRHGQKHVRDVIVRLDQVDGQHFITNRDVMAYLTRDGNDPILGKAYTDVNFRQLETRLRQHGLVKTCQVSRDLNGDLLVRVEPPRPLARLVNMPDDETRRVGGQYVSEEGRFFPVSMNYTARVPLLSGAYFASNRSLASERNRPLLDLLKRIQQDSFWRAQIVELSVNRSGEVTMWPQLGQHQLELGEPVNLDAKFQKLKLFYTNILPAKGWDAYHRVNVQYRNQIVCE</sequence>
<evidence type="ECO:0000313" key="2">
    <source>
        <dbReference type="Proteomes" id="UP000238375"/>
    </source>
</evidence>
<comment type="caution">
    <text evidence="1">The sequence shown here is derived from an EMBL/GenBank/DDBJ whole genome shotgun (WGS) entry which is preliminary data.</text>
</comment>